<dbReference type="EMBL" id="DS547096">
    <property type="protein sequence ID" value="EDR11147.1"/>
    <property type="molecule type" value="Genomic_DNA"/>
</dbReference>
<evidence type="ECO:0000313" key="1">
    <source>
        <dbReference type="EMBL" id="EDR11147.1"/>
    </source>
</evidence>
<keyword evidence="2" id="KW-1185">Reference proteome</keyword>
<proteinExistence type="predicted"/>
<dbReference type="InParanoid" id="B0D2S8"/>
<reference evidence="1 2" key="1">
    <citation type="journal article" date="2008" name="Nature">
        <title>The genome of Laccaria bicolor provides insights into mycorrhizal symbiosis.</title>
        <authorList>
            <person name="Martin F."/>
            <person name="Aerts A."/>
            <person name="Ahren D."/>
            <person name="Brun A."/>
            <person name="Danchin E.G.J."/>
            <person name="Duchaussoy F."/>
            <person name="Gibon J."/>
            <person name="Kohler A."/>
            <person name="Lindquist E."/>
            <person name="Pereda V."/>
            <person name="Salamov A."/>
            <person name="Shapiro H.J."/>
            <person name="Wuyts J."/>
            <person name="Blaudez D."/>
            <person name="Buee M."/>
            <person name="Brokstein P."/>
            <person name="Canbaeck B."/>
            <person name="Cohen D."/>
            <person name="Courty P.E."/>
            <person name="Coutinho P.M."/>
            <person name="Delaruelle C."/>
            <person name="Detter J.C."/>
            <person name="Deveau A."/>
            <person name="DiFazio S."/>
            <person name="Duplessis S."/>
            <person name="Fraissinet-Tachet L."/>
            <person name="Lucic E."/>
            <person name="Frey-Klett P."/>
            <person name="Fourrey C."/>
            <person name="Feussner I."/>
            <person name="Gay G."/>
            <person name="Grimwood J."/>
            <person name="Hoegger P.J."/>
            <person name="Jain P."/>
            <person name="Kilaru S."/>
            <person name="Labbe J."/>
            <person name="Lin Y.C."/>
            <person name="Legue V."/>
            <person name="Le Tacon F."/>
            <person name="Marmeisse R."/>
            <person name="Melayah D."/>
            <person name="Montanini B."/>
            <person name="Muratet M."/>
            <person name="Nehls U."/>
            <person name="Niculita-Hirzel H."/>
            <person name="Oudot-Le Secq M.P."/>
            <person name="Peter M."/>
            <person name="Quesneville H."/>
            <person name="Rajashekar B."/>
            <person name="Reich M."/>
            <person name="Rouhier N."/>
            <person name="Schmutz J."/>
            <person name="Yin T."/>
            <person name="Chalot M."/>
            <person name="Henrissat B."/>
            <person name="Kuees U."/>
            <person name="Lucas S."/>
            <person name="Van de Peer Y."/>
            <person name="Podila G.K."/>
            <person name="Polle A."/>
            <person name="Pukkila P.J."/>
            <person name="Richardson P.M."/>
            <person name="Rouze P."/>
            <person name="Sanders I.R."/>
            <person name="Stajich J.E."/>
            <person name="Tunlid A."/>
            <person name="Tuskan G."/>
            <person name="Grigoriev I.V."/>
        </authorList>
    </citation>
    <scope>NUCLEOTIDE SEQUENCE [LARGE SCALE GENOMIC DNA]</scope>
    <source>
        <strain evidence="2">S238N-H82 / ATCC MYA-4686</strain>
    </source>
</reference>
<dbReference type="RefSeq" id="XP_001878448.1">
    <property type="nucleotide sequence ID" value="XM_001878413.1"/>
</dbReference>
<sequence>MPDLLNTPPPYQVHVPASSNCQTYHSTDILLAASSTTASGLSATGSTSKSGSAAFTCLRKNFAKSALRDPREGWGIQTADIRRYQGYEVSARLSMKP</sequence>
<gene>
    <name evidence="1" type="ORF">LACBIDRAFT_315622</name>
</gene>
<dbReference type="GeneID" id="6074239"/>
<dbReference type="AlphaFoldDB" id="B0D2S8"/>
<dbReference type="Proteomes" id="UP000001194">
    <property type="component" value="Unassembled WGS sequence"/>
</dbReference>
<accession>B0D2S8</accession>
<evidence type="ECO:0000313" key="2">
    <source>
        <dbReference type="Proteomes" id="UP000001194"/>
    </source>
</evidence>
<protein>
    <submittedName>
        <fullName evidence="1">Predicted protein</fullName>
    </submittedName>
</protein>
<name>B0D2S8_LACBS</name>
<organism evidence="2">
    <name type="scientific">Laccaria bicolor (strain S238N-H82 / ATCC MYA-4686)</name>
    <name type="common">Bicoloured deceiver</name>
    <name type="synonym">Laccaria laccata var. bicolor</name>
    <dbReference type="NCBI Taxonomy" id="486041"/>
    <lineage>
        <taxon>Eukaryota</taxon>
        <taxon>Fungi</taxon>
        <taxon>Dikarya</taxon>
        <taxon>Basidiomycota</taxon>
        <taxon>Agaricomycotina</taxon>
        <taxon>Agaricomycetes</taxon>
        <taxon>Agaricomycetidae</taxon>
        <taxon>Agaricales</taxon>
        <taxon>Agaricineae</taxon>
        <taxon>Hydnangiaceae</taxon>
        <taxon>Laccaria</taxon>
    </lineage>
</organism>
<dbReference type="HOGENOM" id="CLU_2347054_0_0_1"/>
<dbReference type="KEGG" id="lbc:LACBIDRAFT_315622"/>